<dbReference type="EMBL" id="CP039348">
    <property type="protein sequence ID" value="QCD89872.1"/>
    <property type="molecule type" value="Genomic_DNA"/>
</dbReference>
<reference evidence="1 2" key="1">
    <citation type="submission" date="2019-04" db="EMBL/GenBank/DDBJ databases">
        <title>An improved genome assembly and genetic linkage map for asparagus bean, Vigna unguiculata ssp. sesquipedialis.</title>
        <authorList>
            <person name="Xia Q."/>
            <person name="Zhang R."/>
            <person name="Dong Y."/>
        </authorList>
    </citation>
    <scope>NUCLEOTIDE SEQUENCE [LARGE SCALE GENOMIC DNA]</scope>
    <source>
        <tissue evidence="1">Leaf</tissue>
    </source>
</reference>
<dbReference type="Proteomes" id="UP000501690">
    <property type="component" value="Linkage Group LG4"/>
</dbReference>
<dbReference type="AlphaFoldDB" id="A0A4D6LM51"/>
<proteinExistence type="predicted"/>
<gene>
    <name evidence="1" type="ORF">DEO72_LG4g823</name>
</gene>
<protein>
    <submittedName>
        <fullName evidence="1">Uncharacterized protein</fullName>
    </submittedName>
</protein>
<evidence type="ECO:0000313" key="2">
    <source>
        <dbReference type="Proteomes" id="UP000501690"/>
    </source>
</evidence>
<accession>A0A4D6LM51</accession>
<organism evidence="1 2">
    <name type="scientific">Vigna unguiculata</name>
    <name type="common">Cowpea</name>
    <dbReference type="NCBI Taxonomy" id="3917"/>
    <lineage>
        <taxon>Eukaryota</taxon>
        <taxon>Viridiplantae</taxon>
        <taxon>Streptophyta</taxon>
        <taxon>Embryophyta</taxon>
        <taxon>Tracheophyta</taxon>
        <taxon>Spermatophyta</taxon>
        <taxon>Magnoliopsida</taxon>
        <taxon>eudicotyledons</taxon>
        <taxon>Gunneridae</taxon>
        <taxon>Pentapetalae</taxon>
        <taxon>rosids</taxon>
        <taxon>fabids</taxon>
        <taxon>Fabales</taxon>
        <taxon>Fabaceae</taxon>
        <taxon>Papilionoideae</taxon>
        <taxon>50 kb inversion clade</taxon>
        <taxon>NPAAA clade</taxon>
        <taxon>indigoferoid/millettioid clade</taxon>
        <taxon>Phaseoleae</taxon>
        <taxon>Vigna</taxon>
    </lineage>
</organism>
<name>A0A4D6LM51_VIGUN</name>
<sequence>MAVQRRTVARPVNLAQASPSRLGEMKQGARLSFLREKSPRRLAQFLSEQATRPSEIPCRPCPSFWRSRLGEGEARLSETPQPERDAGRDSAVIWMFNASRVIHVG</sequence>
<keyword evidence="2" id="KW-1185">Reference proteome</keyword>
<evidence type="ECO:0000313" key="1">
    <source>
        <dbReference type="EMBL" id="QCD89872.1"/>
    </source>
</evidence>